<protein>
    <recommendedName>
        <fullName evidence="3">Prokaryotic-type class I peptide chain release factors domain-containing protein</fullName>
    </recommendedName>
</protein>
<sequence length="196" mass="22163">MRSLVSLRLFSANILRLHPSRSPWLAFQRSVRHQAFDANLDQDQLAEARKWHQSFHLASIPAGNTTFSRSSGPGGQHVNKTETKATTTWPISQLLGMLPKHLHAGLRSSKYYVQRNDAISIQAQTHRSRAANTDDNRQKLFDEIEKLYRGAVPNATDPEKIRRHAALQTAANEDRLNNKKYASSKKQSRKGGGSYY</sequence>
<comment type="similarity">
    <text evidence="1">Belongs to the prokaryotic/mitochondrial release factor family.</text>
</comment>
<dbReference type="SUPFAM" id="SSF75620">
    <property type="entry name" value="Release factor"/>
    <property type="match status" value="1"/>
</dbReference>
<dbReference type="PANTHER" id="PTHR11075">
    <property type="entry name" value="PEPTIDE CHAIN RELEASE FACTOR"/>
    <property type="match status" value="1"/>
</dbReference>
<dbReference type="Gene3D" id="3.30.160.20">
    <property type="match status" value="1"/>
</dbReference>
<gene>
    <name evidence="4" type="ORF">B0T18DRAFT_407810</name>
</gene>
<dbReference type="PANTHER" id="PTHR11075:SF54">
    <property type="entry name" value="LARGE RIBOSOMAL SUBUNIT PROTEIN ML62"/>
    <property type="match status" value="1"/>
</dbReference>
<feature type="region of interest" description="Disordered" evidence="2">
    <location>
        <begin position="167"/>
        <end position="196"/>
    </location>
</feature>
<evidence type="ECO:0000313" key="4">
    <source>
        <dbReference type="EMBL" id="KAK0749901.1"/>
    </source>
</evidence>
<dbReference type="InterPro" id="IPR045853">
    <property type="entry name" value="Pep_chain_release_fac_I_sf"/>
</dbReference>
<dbReference type="Pfam" id="PF00472">
    <property type="entry name" value="RF-1"/>
    <property type="match status" value="1"/>
</dbReference>
<evidence type="ECO:0000256" key="2">
    <source>
        <dbReference type="SAM" id="MobiDB-lite"/>
    </source>
</evidence>
<dbReference type="GO" id="GO:0070126">
    <property type="term" value="P:mitochondrial translational termination"/>
    <property type="evidence" value="ECO:0007669"/>
    <property type="project" value="TreeGrafter"/>
</dbReference>
<dbReference type="GO" id="GO:0016150">
    <property type="term" value="F:translation release factor activity, codon nonspecific"/>
    <property type="evidence" value="ECO:0007669"/>
    <property type="project" value="TreeGrafter"/>
</dbReference>
<dbReference type="EMBL" id="JAUKUD010000003">
    <property type="protein sequence ID" value="KAK0749901.1"/>
    <property type="molecule type" value="Genomic_DNA"/>
</dbReference>
<reference evidence="4" key="1">
    <citation type="submission" date="2023-06" db="EMBL/GenBank/DDBJ databases">
        <title>Genome-scale phylogeny and comparative genomics of the fungal order Sordariales.</title>
        <authorList>
            <consortium name="Lawrence Berkeley National Laboratory"/>
            <person name="Hensen N."/>
            <person name="Bonometti L."/>
            <person name="Westerberg I."/>
            <person name="Brannstrom I.O."/>
            <person name="Guillou S."/>
            <person name="Cros-Aarteil S."/>
            <person name="Calhoun S."/>
            <person name="Haridas S."/>
            <person name="Kuo A."/>
            <person name="Mondo S."/>
            <person name="Pangilinan J."/>
            <person name="Riley R."/>
            <person name="LaButti K."/>
            <person name="Andreopoulos B."/>
            <person name="Lipzen A."/>
            <person name="Chen C."/>
            <person name="Yanf M."/>
            <person name="Daum C."/>
            <person name="Ng V."/>
            <person name="Clum A."/>
            <person name="Steindorff A."/>
            <person name="Ohm R."/>
            <person name="Martin F."/>
            <person name="Silar P."/>
            <person name="Natvig D."/>
            <person name="Lalanne C."/>
            <person name="Gautier V."/>
            <person name="Ament-velasquez S.L."/>
            <person name="Kruys A."/>
            <person name="Hutchinson M.I."/>
            <person name="Powell A.J."/>
            <person name="Barry K."/>
            <person name="Miller A.N."/>
            <person name="Grigoriev I.V."/>
            <person name="Debuchy R."/>
            <person name="Gladieux P."/>
            <person name="Thoren M.H."/>
            <person name="Johannesson H."/>
        </authorList>
    </citation>
    <scope>NUCLEOTIDE SEQUENCE</scope>
    <source>
        <strain evidence="4">SMH3187-1</strain>
    </source>
</reference>
<accession>A0AA40F2J2</accession>
<dbReference type="GO" id="GO:0005762">
    <property type="term" value="C:mitochondrial large ribosomal subunit"/>
    <property type="evidence" value="ECO:0007669"/>
    <property type="project" value="TreeGrafter"/>
</dbReference>
<proteinExistence type="inferred from homology"/>
<dbReference type="InterPro" id="IPR052104">
    <property type="entry name" value="Mito_Release_Factor_mL62"/>
</dbReference>
<dbReference type="InterPro" id="IPR000352">
    <property type="entry name" value="Pep_chain_release_fac_I"/>
</dbReference>
<name>A0AA40F2J2_9PEZI</name>
<keyword evidence="5" id="KW-1185">Reference proteome</keyword>
<dbReference type="Proteomes" id="UP001172155">
    <property type="component" value="Unassembled WGS sequence"/>
</dbReference>
<dbReference type="GO" id="GO:0004045">
    <property type="term" value="F:peptidyl-tRNA hydrolase activity"/>
    <property type="evidence" value="ECO:0007669"/>
    <property type="project" value="TreeGrafter"/>
</dbReference>
<evidence type="ECO:0000256" key="1">
    <source>
        <dbReference type="ARBA" id="ARBA00010835"/>
    </source>
</evidence>
<feature type="domain" description="Prokaryotic-type class I peptide chain release factors" evidence="3">
    <location>
        <begin position="66"/>
        <end position="188"/>
    </location>
</feature>
<feature type="compositionally biased region" description="Polar residues" evidence="2">
    <location>
        <begin position="62"/>
        <end position="71"/>
    </location>
</feature>
<dbReference type="AlphaFoldDB" id="A0AA40F2J2"/>
<evidence type="ECO:0000259" key="3">
    <source>
        <dbReference type="Pfam" id="PF00472"/>
    </source>
</evidence>
<evidence type="ECO:0000313" key="5">
    <source>
        <dbReference type="Proteomes" id="UP001172155"/>
    </source>
</evidence>
<organism evidence="4 5">
    <name type="scientific">Schizothecium vesticola</name>
    <dbReference type="NCBI Taxonomy" id="314040"/>
    <lineage>
        <taxon>Eukaryota</taxon>
        <taxon>Fungi</taxon>
        <taxon>Dikarya</taxon>
        <taxon>Ascomycota</taxon>
        <taxon>Pezizomycotina</taxon>
        <taxon>Sordariomycetes</taxon>
        <taxon>Sordariomycetidae</taxon>
        <taxon>Sordariales</taxon>
        <taxon>Schizotheciaceae</taxon>
        <taxon>Schizothecium</taxon>
    </lineage>
</organism>
<comment type="caution">
    <text evidence="4">The sequence shown here is derived from an EMBL/GenBank/DDBJ whole genome shotgun (WGS) entry which is preliminary data.</text>
</comment>
<feature type="region of interest" description="Disordered" evidence="2">
    <location>
        <begin position="62"/>
        <end position="82"/>
    </location>
</feature>